<protein>
    <submittedName>
        <fullName evidence="2">Hesp-C63</fullName>
    </submittedName>
</protein>
<proteinExistence type="evidence at transcript level"/>
<reference evidence="2" key="1">
    <citation type="journal article" date="2006" name="Plant Cell">
        <title>Haustorially expressed secreted proteins from flax rust are highly enriched for avirulence elicitors.</title>
        <authorList>
            <person name="Catanzariti A.M."/>
            <person name="Dodds P.N."/>
            <person name="Lawrence G.J."/>
            <person name="Ayliffe M.A."/>
            <person name="Ellis J.G."/>
        </authorList>
    </citation>
    <scope>NUCLEOTIDE SEQUENCE</scope>
</reference>
<evidence type="ECO:0000256" key="1">
    <source>
        <dbReference type="SAM" id="SignalP"/>
    </source>
</evidence>
<organism evidence="2">
    <name type="scientific">Melampsora lini</name>
    <name type="common">Rust fungus</name>
    <name type="synonym">Xyloma lini</name>
    <dbReference type="NCBI Taxonomy" id="5261"/>
    <lineage>
        <taxon>Eukaryota</taxon>
        <taxon>Fungi</taxon>
        <taxon>Dikarya</taxon>
        <taxon>Basidiomycota</taxon>
        <taxon>Pucciniomycotina</taxon>
        <taxon>Pucciniomycetes</taxon>
        <taxon>Pucciniales</taxon>
        <taxon>Melampsoraceae</taxon>
        <taxon>Melampsora</taxon>
    </lineage>
</organism>
<feature type="signal peptide" evidence="1">
    <location>
        <begin position="1"/>
        <end position="25"/>
    </location>
</feature>
<feature type="chain" id="PRO_5004212725" evidence="1">
    <location>
        <begin position="26"/>
        <end position="197"/>
    </location>
</feature>
<dbReference type="AlphaFoldDB" id="Q2MV28"/>
<keyword evidence="1" id="KW-0732">Signal</keyword>
<name>Q2MV28_MELLI</name>
<dbReference type="EMBL" id="DQ279888">
    <property type="protein sequence ID" value="ABB96282.1"/>
    <property type="molecule type" value="mRNA"/>
</dbReference>
<sequence length="197" mass="22652">MVHKLKNIVFLTICCLALFASTSLAAFAWGSQIRPSTLGANSYITTEEYHARSYASGFYEALGNQEISYRRAPFVELQADFQVIKFIEGEIPRKLSRKKALEPLREGMDGMDTKFLNSQFYDSDGYHVLEIKGEATNEHLQGQPRMRYVNLEARFKFRQIDGVMKIEMVQMIVGLERESRVTENLFSIFERGGITYH</sequence>
<evidence type="ECO:0000313" key="2">
    <source>
        <dbReference type="EMBL" id="ABB96282.1"/>
    </source>
</evidence>
<accession>Q2MV28</accession>